<dbReference type="KEGG" id="cgc:Cyagr_1124"/>
<dbReference type="STRING" id="292564.Cyagr_1124"/>
<dbReference type="HOGENOM" id="CLU_146668_0_0_3"/>
<accession>K9P5N4</accession>
<comment type="cofactor">
    <cofactor evidence="5">
        <name>Mg(2+)</name>
        <dbReference type="ChEBI" id="CHEBI:18420"/>
    </cofactor>
</comment>
<dbReference type="Gene3D" id="3.40.50.1010">
    <property type="entry name" value="5'-nuclease"/>
    <property type="match status" value="1"/>
</dbReference>
<evidence type="ECO:0000256" key="3">
    <source>
        <dbReference type="ARBA" id="ARBA00022723"/>
    </source>
</evidence>
<sequence length="144" mass="15742">MTSQTDLPDLNVWLAMTSAGHVHHTKAIHYWETEAAERVLFCSVTAVGLVRLVSQPKLMGSAVKSSAEAAALLQSLCAQPGVSIAEPEQSAWDIFYALVCGHQLPSKHCTDAYLAALAMANGWRLVSFDRAFNQFNDLHWLSLS</sequence>
<reference evidence="8" key="1">
    <citation type="journal article" date="2013" name="Proc. Natl. Acad. Sci. U.S.A.">
        <title>Improving the coverage of the cyanobacterial phylum using diversity-driven genome sequencing.</title>
        <authorList>
            <person name="Shih P.M."/>
            <person name="Wu D."/>
            <person name="Latifi A."/>
            <person name="Axen S.D."/>
            <person name="Fewer D.P."/>
            <person name="Talla E."/>
            <person name="Calteau A."/>
            <person name="Cai F."/>
            <person name="Tandeau de Marsac N."/>
            <person name="Rippka R."/>
            <person name="Herdman M."/>
            <person name="Sivonen K."/>
            <person name="Coursin T."/>
            <person name="Laurent T."/>
            <person name="Goodwin L."/>
            <person name="Nolan M."/>
            <person name="Davenport K.W."/>
            <person name="Han C.S."/>
            <person name="Rubin E.M."/>
            <person name="Eisen J.A."/>
            <person name="Woyke T."/>
            <person name="Gugger M."/>
            <person name="Kerfeld C.A."/>
        </authorList>
    </citation>
    <scope>NUCLEOTIDE SEQUENCE [LARGE SCALE GENOMIC DNA]</scope>
    <source>
        <strain evidence="8">ATCC 27147 / PCC 6307</strain>
    </source>
</reference>
<dbReference type="EC" id="3.1.-.-" evidence="5"/>
<dbReference type="Pfam" id="PF01850">
    <property type="entry name" value="PIN"/>
    <property type="match status" value="1"/>
</dbReference>
<feature type="domain" description="PIN" evidence="6">
    <location>
        <begin position="8"/>
        <end position="135"/>
    </location>
</feature>
<dbReference type="GO" id="GO:0004540">
    <property type="term" value="F:RNA nuclease activity"/>
    <property type="evidence" value="ECO:0007669"/>
    <property type="project" value="InterPro"/>
</dbReference>
<evidence type="ECO:0000313" key="7">
    <source>
        <dbReference type="EMBL" id="AFY28303.1"/>
    </source>
</evidence>
<dbReference type="GO" id="GO:0016788">
    <property type="term" value="F:hydrolase activity, acting on ester bonds"/>
    <property type="evidence" value="ECO:0007669"/>
    <property type="project" value="InterPro"/>
</dbReference>
<dbReference type="NCBIfam" id="TIGR00028">
    <property type="entry name" value="Mtu_PIN_fam"/>
    <property type="match status" value="1"/>
</dbReference>
<dbReference type="InterPro" id="IPR022907">
    <property type="entry name" value="VapC_family"/>
</dbReference>
<dbReference type="AlphaFoldDB" id="K9P5N4"/>
<dbReference type="Proteomes" id="UP000010388">
    <property type="component" value="Chromosome"/>
</dbReference>
<dbReference type="EMBL" id="CP003495">
    <property type="protein sequence ID" value="AFY28303.1"/>
    <property type="molecule type" value="Genomic_DNA"/>
</dbReference>
<feature type="binding site" evidence="5">
    <location>
        <position position="9"/>
    </location>
    <ligand>
        <name>Mg(2+)</name>
        <dbReference type="ChEBI" id="CHEBI:18420"/>
    </ligand>
</feature>
<gene>
    <name evidence="5" type="primary">vapC</name>
    <name evidence="7" type="ordered locus">Cyagr_1124</name>
</gene>
<comment type="function">
    <text evidence="5">Toxic component of a toxin-antitoxin (TA) system. An RNase.</text>
</comment>
<keyword evidence="1 5" id="KW-1277">Toxin-antitoxin system</keyword>
<dbReference type="RefSeq" id="WP_015108756.1">
    <property type="nucleotide sequence ID" value="NC_019675.1"/>
</dbReference>
<protein>
    <recommendedName>
        <fullName evidence="5">Ribonuclease VapC</fullName>
        <shortName evidence="5">RNase VapC</shortName>
        <ecNumber evidence="5">3.1.-.-</ecNumber>
    </recommendedName>
    <alternativeName>
        <fullName evidence="5">Toxin VapC</fullName>
    </alternativeName>
</protein>
<evidence type="ECO:0000256" key="4">
    <source>
        <dbReference type="ARBA" id="ARBA00022801"/>
    </source>
</evidence>
<dbReference type="OrthoDB" id="556169at2"/>
<dbReference type="eggNOG" id="COG1848">
    <property type="taxonomic scope" value="Bacteria"/>
</dbReference>
<organism evidence="7 8">
    <name type="scientific">Cyanobium gracile (strain ATCC 27147 / PCC 6307)</name>
    <dbReference type="NCBI Taxonomy" id="292564"/>
    <lineage>
        <taxon>Bacteria</taxon>
        <taxon>Bacillati</taxon>
        <taxon>Cyanobacteriota</taxon>
        <taxon>Cyanophyceae</taxon>
        <taxon>Synechococcales</taxon>
        <taxon>Prochlorococcaceae</taxon>
        <taxon>Cyanobium</taxon>
    </lineage>
</organism>
<comment type="similarity">
    <text evidence="5">Belongs to the PINc/VapC protein family.</text>
</comment>
<proteinExistence type="inferred from homology"/>
<evidence type="ECO:0000256" key="5">
    <source>
        <dbReference type="HAMAP-Rule" id="MF_00265"/>
    </source>
</evidence>
<dbReference type="GO" id="GO:0090729">
    <property type="term" value="F:toxin activity"/>
    <property type="evidence" value="ECO:0007669"/>
    <property type="project" value="UniProtKB-KW"/>
</dbReference>
<dbReference type="HAMAP" id="MF_00265">
    <property type="entry name" value="VapC_Nob1"/>
    <property type="match status" value="1"/>
</dbReference>
<dbReference type="InterPro" id="IPR006226">
    <property type="entry name" value="Mtu_PIN"/>
</dbReference>
<evidence type="ECO:0000256" key="1">
    <source>
        <dbReference type="ARBA" id="ARBA00022649"/>
    </source>
</evidence>
<dbReference type="SUPFAM" id="SSF88723">
    <property type="entry name" value="PIN domain-like"/>
    <property type="match status" value="1"/>
</dbReference>
<dbReference type="InterPro" id="IPR002716">
    <property type="entry name" value="PIN_dom"/>
</dbReference>
<dbReference type="GO" id="GO:0045926">
    <property type="term" value="P:negative regulation of growth"/>
    <property type="evidence" value="ECO:0007669"/>
    <property type="project" value="UniProtKB-ARBA"/>
</dbReference>
<dbReference type="InterPro" id="IPR029060">
    <property type="entry name" value="PIN-like_dom_sf"/>
</dbReference>
<keyword evidence="2 5" id="KW-0540">Nuclease</keyword>
<keyword evidence="4 5" id="KW-0378">Hydrolase</keyword>
<evidence type="ECO:0000313" key="8">
    <source>
        <dbReference type="Proteomes" id="UP000010388"/>
    </source>
</evidence>
<evidence type="ECO:0000259" key="6">
    <source>
        <dbReference type="Pfam" id="PF01850"/>
    </source>
</evidence>
<feature type="binding site" evidence="5">
    <location>
        <position position="111"/>
    </location>
    <ligand>
        <name>Mg(2+)</name>
        <dbReference type="ChEBI" id="CHEBI:18420"/>
    </ligand>
</feature>
<name>K9P5N4_CYAGP</name>
<keyword evidence="3 5" id="KW-0479">Metal-binding</keyword>
<keyword evidence="5" id="KW-0460">Magnesium</keyword>
<evidence type="ECO:0000256" key="2">
    <source>
        <dbReference type="ARBA" id="ARBA00022722"/>
    </source>
</evidence>
<keyword evidence="5" id="KW-0800">Toxin</keyword>
<dbReference type="GO" id="GO:0000287">
    <property type="term" value="F:magnesium ion binding"/>
    <property type="evidence" value="ECO:0007669"/>
    <property type="project" value="UniProtKB-UniRule"/>
</dbReference>